<dbReference type="PROSITE" id="PS50048">
    <property type="entry name" value="ZN2_CY6_FUNGAL_2"/>
    <property type="match status" value="1"/>
</dbReference>
<gene>
    <name evidence="8" type="ORF">AJ79_08935</name>
</gene>
<evidence type="ECO:0000259" key="7">
    <source>
        <dbReference type="PROSITE" id="PS50048"/>
    </source>
</evidence>
<evidence type="ECO:0000256" key="5">
    <source>
        <dbReference type="ARBA" id="ARBA00023242"/>
    </source>
</evidence>
<evidence type="ECO:0000313" key="9">
    <source>
        <dbReference type="Proteomes" id="UP000223968"/>
    </source>
</evidence>
<dbReference type="InterPro" id="IPR050797">
    <property type="entry name" value="Carb_Metab_Trans_Reg"/>
</dbReference>
<dbReference type="Pfam" id="PF04082">
    <property type="entry name" value="Fungal_trans"/>
    <property type="match status" value="1"/>
</dbReference>
<dbReference type="PROSITE" id="PS00463">
    <property type="entry name" value="ZN2_CY6_FUNGAL_1"/>
    <property type="match status" value="1"/>
</dbReference>
<dbReference type="SUPFAM" id="SSF57701">
    <property type="entry name" value="Zn2/Cys6 DNA-binding domain"/>
    <property type="match status" value="1"/>
</dbReference>
<keyword evidence="5" id="KW-0539">Nucleus</keyword>
<dbReference type="AlphaFoldDB" id="A0A2B7WNP6"/>
<sequence length="657" mass="72311">MSSNERCGHRHLPDKPEGRPYRSHSHPACLACRKRKSRCKTRDTAGKCVLCQIHGSDCVFPQQIHQNPSRRSSRCTPRSTAKYINLGRTLRDAEDQNSSHSASHHTGIITESAVEQSQSLQIGNKSQNGEPSGCAGIFTEVGNSSSHIISPTIADDNKILESYLTTTAGACGRRIVCAVPPANDTSARAVRPVLFDTVPKRPPGVVSHATRASEKCELIEKLVDPYAKDLVDLFFAKTNICFPIIDESSFKSTYLNHRRKISPALLATLYASALIYWQDSPTLQRMRCPDVNFVWAQANEALNSEVFLSPGMSTVIALILDVCGRPSTSMFCNGGLIGLGVALSNAQGLHRDPSNWNIQASEKQLRVRIWWLVVVHDCWCSLAYGTPMHIHRAQHDVPIPNAQDLCSPGAPPSQILASSVFISLVTLTEVLGHYLEYMYHVKGSPDPSKISCTNPELPLVEWEGALTGDVRRAALRGLGLDAPGAANLRLAYLAVRLLLRRIQIDQNGSSLSTEEGADCPFHCRAQRAAEDIVHFVQELDEWHFRGFWMPANAFTLTSATSFLMRSALRSRNSGTDNVPLKLARDMIDALQSHKQRFSWDLADNCLENCGGMLEKIEAGVDNLSGPALPNFEEYPDIDVSVLDDLLSGFGDPFSMEI</sequence>
<dbReference type="SMART" id="SM00066">
    <property type="entry name" value="GAL4"/>
    <property type="match status" value="1"/>
</dbReference>
<protein>
    <recommendedName>
        <fullName evidence="7">Zn(2)-C6 fungal-type domain-containing protein</fullName>
    </recommendedName>
</protein>
<dbReference type="EMBL" id="PDNB01000229">
    <property type="protein sequence ID" value="PGG98226.1"/>
    <property type="molecule type" value="Genomic_DNA"/>
</dbReference>
<feature type="region of interest" description="Disordered" evidence="6">
    <location>
        <begin position="1"/>
        <end position="26"/>
    </location>
</feature>
<dbReference type="OrthoDB" id="3034343at2759"/>
<dbReference type="CDD" id="cd00067">
    <property type="entry name" value="GAL4"/>
    <property type="match status" value="1"/>
</dbReference>
<reference evidence="8 9" key="1">
    <citation type="submission" date="2017-10" db="EMBL/GenBank/DDBJ databases">
        <title>Comparative genomics in systemic dimorphic fungi from Ajellomycetaceae.</title>
        <authorList>
            <person name="Munoz J.F."/>
            <person name="Mcewen J.G."/>
            <person name="Clay O.K."/>
            <person name="Cuomo C.A."/>
        </authorList>
    </citation>
    <scope>NUCLEOTIDE SEQUENCE [LARGE SCALE GENOMIC DNA]</scope>
    <source>
        <strain evidence="8 9">UAMH5409</strain>
    </source>
</reference>
<dbReference type="STRING" id="1447875.A0A2B7WNP6"/>
<keyword evidence="1" id="KW-0479">Metal-binding</keyword>
<evidence type="ECO:0000256" key="3">
    <source>
        <dbReference type="ARBA" id="ARBA00023125"/>
    </source>
</evidence>
<keyword evidence="9" id="KW-1185">Reference proteome</keyword>
<keyword evidence="4" id="KW-0804">Transcription</keyword>
<evidence type="ECO:0000313" key="8">
    <source>
        <dbReference type="EMBL" id="PGG98226.1"/>
    </source>
</evidence>
<accession>A0A2B7WNP6</accession>
<dbReference type="GO" id="GO:0006351">
    <property type="term" value="P:DNA-templated transcription"/>
    <property type="evidence" value="ECO:0007669"/>
    <property type="project" value="InterPro"/>
</dbReference>
<dbReference type="GO" id="GO:0000981">
    <property type="term" value="F:DNA-binding transcription factor activity, RNA polymerase II-specific"/>
    <property type="evidence" value="ECO:0007669"/>
    <property type="project" value="InterPro"/>
</dbReference>
<evidence type="ECO:0000256" key="1">
    <source>
        <dbReference type="ARBA" id="ARBA00022723"/>
    </source>
</evidence>
<dbReference type="PANTHER" id="PTHR31668">
    <property type="entry name" value="GLUCOSE TRANSPORT TRANSCRIPTION REGULATOR RGT1-RELATED-RELATED"/>
    <property type="match status" value="1"/>
</dbReference>
<dbReference type="InterPro" id="IPR036864">
    <property type="entry name" value="Zn2-C6_fun-type_DNA-bd_sf"/>
</dbReference>
<dbReference type="SMART" id="SM00906">
    <property type="entry name" value="Fungal_trans"/>
    <property type="match status" value="1"/>
</dbReference>
<keyword evidence="3" id="KW-0238">DNA-binding</keyword>
<dbReference type="GO" id="GO:0005634">
    <property type="term" value="C:nucleus"/>
    <property type="evidence" value="ECO:0007669"/>
    <property type="project" value="TreeGrafter"/>
</dbReference>
<dbReference type="InterPro" id="IPR007219">
    <property type="entry name" value="XnlR_reg_dom"/>
</dbReference>
<dbReference type="PANTHER" id="PTHR31668:SF10">
    <property type="entry name" value="ZN(II)2CYS6 TRANSCRIPTION FACTOR (EUROFUNG)"/>
    <property type="match status" value="1"/>
</dbReference>
<organism evidence="8 9">
    <name type="scientific">Helicocarpus griseus UAMH5409</name>
    <dbReference type="NCBI Taxonomy" id="1447875"/>
    <lineage>
        <taxon>Eukaryota</taxon>
        <taxon>Fungi</taxon>
        <taxon>Dikarya</taxon>
        <taxon>Ascomycota</taxon>
        <taxon>Pezizomycotina</taxon>
        <taxon>Eurotiomycetes</taxon>
        <taxon>Eurotiomycetidae</taxon>
        <taxon>Onygenales</taxon>
        <taxon>Ajellomycetaceae</taxon>
        <taxon>Helicocarpus</taxon>
    </lineage>
</organism>
<dbReference type="GO" id="GO:0008270">
    <property type="term" value="F:zinc ion binding"/>
    <property type="evidence" value="ECO:0007669"/>
    <property type="project" value="InterPro"/>
</dbReference>
<feature type="domain" description="Zn(2)-C6 fungal-type" evidence="7">
    <location>
        <begin position="28"/>
        <end position="60"/>
    </location>
</feature>
<evidence type="ECO:0000256" key="6">
    <source>
        <dbReference type="SAM" id="MobiDB-lite"/>
    </source>
</evidence>
<dbReference type="GO" id="GO:0001080">
    <property type="term" value="P:nitrogen catabolite activation of transcription from RNA polymerase II promoter"/>
    <property type="evidence" value="ECO:0007669"/>
    <property type="project" value="TreeGrafter"/>
</dbReference>
<evidence type="ECO:0000256" key="2">
    <source>
        <dbReference type="ARBA" id="ARBA00023015"/>
    </source>
</evidence>
<feature type="compositionally biased region" description="Basic and acidic residues" evidence="6">
    <location>
        <begin position="11"/>
        <end position="20"/>
    </location>
</feature>
<dbReference type="Pfam" id="PF00172">
    <property type="entry name" value="Zn_clus"/>
    <property type="match status" value="1"/>
</dbReference>
<dbReference type="InterPro" id="IPR001138">
    <property type="entry name" value="Zn2Cys6_DnaBD"/>
</dbReference>
<dbReference type="Gene3D" id="4.10.240.10">
    <property type="entry name" value="Zn(2)-C6 fungal-type DNA-binding domain"/>
    <property type="match status" value="1"/>
</dbReference>
<dbReference type="GO" id="GO:0003677">
    <property type="term" value="F:DNA binding"/>
    <property type="evidence" value="ECO:0007669"/>
    <property type="project" value="UniProtKB-KW"/>
</dbReference>
<dbReference type="Proteomes" id="UP000223968">
    <property type="component" value="Unassembled WGS sequence"/>
</dbReference>
<evidence type="ECO:0000256" key="4">
    <source>
        <dbReference type="ARBA" id="ARBA00023163"/>
    </source>
</evidence>
<keyword evidence="2" id="KW-0805">Transcription regulation</keyword>
<name>A0A2B7WNP6_9EURO</name>
<proteinExistence type="predicted"/>
<comment type="caution">
    <text evidence="8">The sequence shown here is derived from an EMBL/GenBank/DDBJ whole genome shotgun (WGS) entry which is preliminary data.</text>
</comment>
<dbReference type="CDD" id="cd12148">
    <property type="entry name" value="fungal_TF_MHR"/>
    <property type="match status" value="1"/>
</dbReference>